<dbReference type="PRINTS" id="PR00105">
    <property type="entry name" value="C5METTRFRASE"/>
</dbReference>
<dbReference type="EC" id="2.1.1.37" evidence="1"/>
<dbReference type="EMBL" id="FOSZ01000002">
    <property type="protein sequence ID" value="SFK78720.1"/>
    <property type="molecule type" value="Genomic_DNA"/>
</dbReference>
<evidence type="ECO:0000256" key="4">
    <source>
        <dbReference type="ARBA" id="ARBA00022691"/>
    </source>
</evidence>
<feature type="compositionally biased region" description="Basic and acidic residues" evidence="8">
    <location>
        <begin position="313"/>
        <end position="324"/>
    </location>
</feature>
<evidence type="ECO:0000256" key="1">
    <source>
        <dbReference type="ARBA" id="ARBA00011975"/>
    </source>
</evidence>
<accession>A0A1I4CDN1</accession>
<evidence type="ECO:0000256" key="3">
    <source>
        <dbReference type="ARBA" id="ARBA00022679"/>
    </source>
</evidence>
<evidence type="ECO:0000256" key="7">
    <source>
        <dbReference type="PROSITE-ProRule" id="PRU01016"/>
    </source>
</evidence>
<dbReference type="PROSITE" id="PS51679">
    <property type="entry name" value="SAM_MT_C5"/>
    <property type="match status" value="1"/>
</dbReference>
<feature type="region of interest" description="Disordered" evidence="8">
    <location>
        <begin position="207"/>
        <end position="339"/>
    </location>
</feature>
<keyword evidence="5" id="KW-0680">Restriction system</keyword>
<evidence type="ECO:0000313" key="9">
    <source>
        <dbReference type="EMBL" id="SFK78720.1"/>
    </source>
</evidence>
<dbReference type="GO" id="GO:0003677">
    <property type="term" value="F:DNA binding"/>
    <property type="evidence" value="ECO:0007669"/>
    <property type="project" value="TreeGrafter"/>
</dbReference>
<dbReference type="Pfam" id="PF00145">
    <property type="entry name" value="DNA_methylase"/>
    <property type="match status" value="1"/>
</dbReference>
<keyword evidence="3 7" id="KW-0808">Transferase</keyword>
<keyword evidence="4 7" id="KW-0949">S-adenosyl-L-methionine</keyword>
<evidence type="ECO:0000256" key="2">
    <source>
        <dbReference type="ARBA" id="ARBA00022603"/>
    </source>
</evidence>
<evidence type="ECO:0000256" key="6">
    <source>
        <dbReference type="ARBA" id="ARBA00047422"/>
    </source>
</evidence>
<dbReference type="InterPro" id="IPR018117">
    <property type="entry name" value="C5_DNA_meth_AS"/>
</dbReference>
<proteinExistence type="inferred from homology"/>
<dbReference type="PANTHER" id="PTHR10629:SF52">
    <property type="entry name" value="DNA (CYTOSINE-5)-METHYLTRANSFERASE 1"/>
    <property type="match status" value="1"/>
</dbReference>
<dbReference type="PROSITE" id="PS00094">
    <property type="entry name" value="C5_MTASE_1"/>
    <property type="match status" value="1"/>
</dbReference>
<dbReference type="GO" id="GO:0044027">
    <property type="term" value="P:negative regulation of gene expression via chromosomal CpG island methylation"/>
    <property type="evidence" value="ECO:0007669"/>
    <property type="project" value="TreeGrafter"/>
</dbReference>
<comment type="similarity">
    <text evidence="7">Belongs to the class I-like SAM-binding methyltransferase superfamily. C5-methyltransferase family.</text>
</comment>
<feature type="active site" evidence="7">
    <location>
        <position position="98"/>
    </location>
</feature>
<dbReference type="GO" id="GO:0032259">
    <property type="term" value="P:methylation"/>
    <property type="evidence" value="ECO:0007669"/>
    <property type="project" value="UniProtKB-KW"/>
</dbReference>
<dbReference type="Gene3D" id="3.40.50.150">
    <property type="entry name" value="Vaccinia Virus protein VP39"/>
    <property type="match status" value="1"/>
</dbReference>
<evidence type="ECO:0000256" key="8">
    <source>
        <dbReference type="SAM" id="MobiDB-lite"/>
    </source>
</evidence>
<dbReference type="OrthoDB" id="9813719at2"/>
<sequence>MHDLALHPSGNASGTGDACLFGLSLCSGAGGLDLGLTIAMPGYRTVGHVERETYAAAILVARMEEAAMDPAPVWDDVASFDGRPWRGAVDIVTAGYPCQPFSVAGKRQGADDPRHLWPHVARIIGEVEPPFVVLENVAHHLRLGFPEVASGLVGMGYRLAAGLFTAAEVGAPHKRERLFILAIREGDELADPARLLWDPLERWEPDGDAAALADTPGEREREPADETDTLTGSGQAWDESRDDGRDVANATDRQFPEPGRCPETREGPGRDGPGLADADGDRRQQAERGQSQVRRPDPCQPDVDDADGPGSQGRRDHIGEHPGERPAWPPGPGDADGWERYLRTAPDAEPSIRRGSDGLAHRVDRLRLCGNGVVPLVAAHALRTLAAELLADG</sequence>
<comment type="catalytic activity">
    <reaction evidence="6">
        <text>a 2'-deoxycytidine in DNA + S-adenosyl-L-methionine = a 5-methyl-2'-deoxycytidine in DNA + S-adenosyl-L-homocysteine + H(+)</text>
        <dbReference type="Rhea" id="RHEA:13681"/>
        <dbReference type="Rhea" id="RHEA-COMP:11369"/>
        <dbReference type="Rhea" id="RHEA-COMP:11370"/>
        <dbReference type="ChEBI" id="CHEBI:15378"/>
        <dbReference type="ChEBI" id="CHEBI:57856"/>
        <dbReference type="ChEBI" id="CHEBI:59789"/>
        <dbReference type="ChEBI" id="CHEBI:85452"/>
        <dbReference type="ChEBI" id="CHEBI:85454"/>
        <dbReference type="EC" id="2.1.1.37"/>
    </reaction>
</comment>
<dbReference type="GO" id="GO:0009307">
    <property type="term" value="P:DNA restriction-modification system"/>
    <property type="evidence" value="ECO:0007669"/>
    <property type="project" value="UniProtKB-KW"/>
</dbReference>
<dbReference type="GO" id="GO:0003886">
    <property type="term" value="F:DNA (cytosine-5-)-methyltransferase activity"/>
    <property type="evidence" value="ECO:0007669"/>
    <property type="project" value="UniProtKB-EC"/>
</dbReference>
<dbReference type="InterPro" id="IPR050390">
    <property type="entry name" value="C5-Methyltransferase"/>
</dbReference>
<dbReference type="AlphaFoldDB" id="A0A1I4CDN1"/>
<reference evidence="10" key="1">
    <citation type="submission" date="2016-10" db="EMBL/GenBank/DDBJ databases">
        <authorList>
            <person name="Varghese N."/>
            <person name="Submissions S."/>
        </authorList>
    </citation>
    <scope>NUCLEOTIDE SEQUENCE [LARGE SCALE GENOMIC DNA]</scope>
    <source>
        <strain evidence="10">DSM 28453</strain>
    </source>
</reference>
<dbReference type="SUPFAM" id="SSF53335">
    <property type="entry name" value="S-adenosyl-L-methionine-dependent methyltransferases"/>
    <property type="match status" value="1"/>
</dbReference>
<dbReference type="InterPro" id="IPR029063">
    <property type="entry name" value="SAM-dependent_MTases_sf"/>
</dbReference>
<gene>
    <name evidence="9" type="ORF">SAMN04488036_102183</name>
</gene>
<keyword evidence="10" id="KW-1185">Reference proteome</keyword>
<dbReference type="InterPro" id="IPR001525">
    <property type="entry name" value="C5_MeTfrase"/>
</dbReference>
<dbReference type="Proteomes" id="UP000198851">
    <property type="component" value="Unassembled WGS sequence"/>
</dbReference>
<evidence type="ECO:0000256" key="5">
    <source>
        <dbReference type="ARBA" id="ARBA00022747"/>
    </source>
</evidence>
<evidence type="ECO:0000313" key="10">
    <source>
        <dbReference type="Proteomes" id="UP000198851"/>
    </source>
</evidence>
<protein>
    <recommendedName>
        <fullName evidence="1">DNA (cytosine-5-)-methyltransferase</fullName>
        <ecNumber evidence="1">2.1.1.37</ecNumber>
    </recommendedName>
</protein>
<name>A0A1I4CDN1_9RHOB</name>
<dbReference type="STRING" id="1280847.SAMN04488036_102183"/>
<keyword evidence="2 7" id="KW-0489">Methyltransferase</keyword>
<organism evidence="9 10">
    <name type="scientific">Shimia haliotis</name>
    <dbReference type="NCBI Taxonomy" id="1280847"/>
    <lineage>
        <taxon>Bacteria</taxon>
        <taxon>Pseudomonadati</taxon>
        <taxon>Pseudomonadota</taxon>
        <taxon>Alphaproteobacteria</taxon>
        <taxon>Rhodobacterales</taxon>
        <taxon>Roseobacteraceae</taxon>
    </lineage>
</organism>
<dbReference type="PANTHER" id="PTHR10629">
    <property type="entry name" value="CYTOSINE-SPECIFIC METHYLTRANSFERASE"/>
    <property type="match status" value="1"/>
</dbReference>
<feature type="compositionally biased region" description="Basic and acidic residues" evidence="8">
    <location>
        <begin position="260"/>
        <end position="269"/>
    </location>
</feature>